<dbReference type="AlphaFoldDB" id="A0A2G4U4M8"/>
<name>A0A2G4U4M8_YERBE</name>
<sequence length="401" mass="47194">MKKLQITQPKFVERFSCVGSACRDHCCNSWSIQIDKETYRKYKSSQNQNIRNIAIKNIKVTRDSLESWAEIRLDDDGNCPYLDKARLCEIHKCLGGEALSKTCSTYPRSSHEYKIEKFNTLTLSCPEVTRLVLFSPDAFLVNQEEISQQHYFNNREIHAEGKMVNDYCNQLMSTPRENIEENIYATNVFIHYYQDIDKAVKDKTQLISEGYAAIKNMLTSGRMTEEMTSIPFNANVRWHFLMAFQRHIVNSLSSRGRKMMINYMGFLIHHLMNDVDVNQLEKRMSELSETWNRKVMPLLNQHPHILSNFFLYNFYHHQFALNKTDEIDKEFYSYVMDFFIIKSVISAFVIYNNRLSEDDIINIVYSYSVFRIHTRKSQEYLLGKIDEINASDNITLLNLLN</sequence>
<proteinExistence type="predicted"/>
<gene>
    <name evidence="1" type="ORF">CS533_08025</name>
</gene>
<accession>A0A2G4U4M8</accession>
<dbReference type="NCBIfam" id="NF038110">
    <property type="entry name" value="Lys_methyl_FliB"/>
    <property type="match status" value="1"/>
</dbReference>
<keyword evidence="1" id="KW-0282">Flagellum</keyword>
<keyword evidence="1" id="KW-0966">Cell projection</keyword>
<comment type="caution">
    <text evidence="1">The sequence shown here is derived from an EMBL/GenBank/DDBJ whole genome shotgun (WGS) entry which is preliminary data.</text>
</comment>
<dbReference type="EMBL" id="PEHN01000005">
    <property type="protein sequence ID" value="PHZ28194.1"/>
    <property type="molecule type" value="Genomic_DNA"/>
</dbReference>
<dbReference type="RefSeq" id="WP_099460513.1">
    <property type="nucleotide sequence ID" value="NZ_PEHN01000005.1"/>
</dbReference>
<reference evidence="1 2" key="1">
    <citation type="submission" date="2017-10" db="EMBL/GenBank/DDBJ databases">
        <authorList>
            <person name="Banno H."/>
            <person name="Chua N.-H."/>
        </authorList>
    </citation>
    <scope>NUCLEOTIDE SEQUENCE [LARGE SCALE GENOMIC DNA]</scope>
    <source>
        <strain evidence="1 2">SCPM-O-B-7607</strain>
    </source>
</reference>
<evidence type="ECO:0000313" key="2">
    <source>
        <dbReference type="Proteomes" id="UP000229378"/>
    </source>
</evidence>
<evidence type="ECO:0000313" key="1">
    <source>
        <dbReference type="EMBL" id="PHZ28194.1"/>
    </source>
</evidence>
<dbReference type="Proteomes" id="UP000229378">
    <property type="component" value="Unassembled WGS sequence"/>
</dbReference>
<keyword evidence="1" id="KW-0969">Cilium</keyword>
<protein>
    <submittedName>
        <fullName evidence="1">Flagellar protein FliB</fullName>
    </submittedName>
</protein>
<organism evidence="1 2">
    <name type="scientific">Yersinia bercovieri</name>
    <dbReference type="NCBI Taxonomy" id="634"/>
    <lineage>
        <taxon>Bacteria</taxon>
        <taxon>Pseudomonadati</taxon>
        <taxon>Pseudomonadota</taxon>
        <taxon>Gammaproteobacteria</taxon>
        <taxon>Enterobacterales</taxon>
        <taxon>Yersiniaceae</taxon>
        <taxon>Yersinia</taxon>
    </lineage>
</organism>